<gene>
    <name evidence="2" type="ORF">AUP42_13065</name>
</gene>
<dbReference type="OrthoDB" id="7032101at2"/>
<dbReference type="AlphaFoldDB" id="A0A154L8Q1"/>
<sequence>MKRYLMLAIVLLFGFASQAFAQNYNNVHVGSANDYVQITTTQLALASTDSEKTTVAQTIANSNEQSILNAYNGVGGTELLVTKFWHIGGDMYYDKTWQHITIEVYKNNSYVKTCHAYSFKTALNGPYQATCGQKAQ</sequence>
<evidence type="ECO:0000256" key="1">
    <source>
        <dbReference type="SAM" id="SignalP"/>
    </source>
</evidence>
<evidence type="ECO:0000313" key="3">
    <source>
        <dbReference type="Proteomes" id="UP000076335"/>
    </source>
</evidence>
<feature type="chain" id="PRO_5007596946" evidence="1">
    <location>
        <begin position="22"/>
        <end position="136"/>
    </location>
</feature>
<accession>A0A154L8Q1</accession>
<feature type="signal peptide" evidence="1">
    <location>
        <begin position="1"/>
        <end position="21"/>
    </location>
</feature>
<dbReference type="Proteomes" id="UP000076335">
    <property type="component" value="Unassembled WGS sequence"/>
</dbReference>
<reference evidence="2 3" key="1">
    <citation type="submission" date="2015-12" db="EMBL/GenBank/DDBJ databases">
        <title>Genome sequence of Thalassospira lucentensis MCCC 1A02072.</title>
        <authorList>
            <person name="Lu L."/>
            <person name="Lai Q."/>
            <person name="Shao Z."/>
            <person name="Qian P."/>
        </authorList>
    </citation>
    <scope>NUCLEOTIDE SEQUENCE [LARGE SCALE GENOMIC DNA]</scope>
    <source>
        <strain evidence="2 3">MCCC 1A02072</strain>
    </source>
</reference>
<organism evidence="2 3">
    <name type="scientific">Thalassospira lucentensis</name>
    <dbReference type="NCBI Taxonomy" id="168935"/>
    <lineage>
        <taxon>Bacteria</taxon>
        <taxon>Pseudomonadati</taxon>
        <taxon>Pseudomonadota</taxon>
        <taxon>Alphaproteobacteria</taxon>
        <taxon>Rhodospirillales</taxon>
        <taxon>Thalassospiraceae</taxon>
        <taxon>Thalassospira</taxon>
    </lineage>
</organism>
<proteinExistence type="predicted"/>
<name>A0A154L8Q1_9PROT</name>
<dbReference type="EMBL" id="LPVY01000004">
    <property type="protein sequence ID" value="KZB67269.1"/>
    <property type="molecule type" value="Genomic_DNA"/>
</dbReference>
<protein>
    <submittedName>
        <fullName evidence="2">Uncharacterized protein</fullName>
    </submittedName>
</protein>
<dbReference type="RefSeq" id="WP_062949508.1">
    <property type="nucleotide sequence ID" value="NZ_LPVY01000004.1"/>
</dbReference>
<keyword evidence="1" id="KW-0732">Signal</keyword>
<comment type="caution">
    <text evidence="2">The sequence shown here is derived from an EMBL/GenBank/DDBJ whole genome shotgun (WGS) entry which is preliminary data.</text>
</comment>
<evidence type="ECO:0000313" key="2">
    <source>
        <dbReference type="EMBL" id="KZB67269.1"/>
    </source>
</evidence>